<protein>
    <recommendedName>
        <fullName evidence="12">Glycerol-3-phosphate dehydrogenase</fullName>
        <ecNumber evidence="12">1.1.1.94</ecNumber>
    </recommendedName>
</protein>
<keyword evidence="4 11" id="KW-0560">Oxidoreductase</keyword>
<dbReference type="EMBL" id="VULQ01000007">
    <property type="protein sequence ID" value="MSS78123.1"/>
    <property type="molecule type" value="Genomic_DNA"/>
</dbReference>
<dbReference type="GO" id="GO:0046168">
    <property type="term" value="P:glycerol-3-phosphate catabolic process"/>
    <property type="evidence" value="ECO:0007669"/>
    <property type="project" value="InterPro"/>
</dbReference>
<dbReference type="GO" id="GO:0008654">
    <property type="term" value="P:phospholipid biosynthetic process"/>
    <property type="evidence" value="ECO:0007669"/>
    <property type="project" value="UniProtKB-KW"/>
</dbReference>
<feature type="domain" description="Glycerol-3-phosphate dehydrogenase NAD-dependent N-terminal" evidence="13">
    <location>
        <begin position="5"/>
        <end position="155"/>
    </location>
</feature>
<dbReference type="RefSeq" id="WP_154540943.1">
    <property type="nucleotide sequence ID" value="NZ_JAXDSU010000061.1"/>
</dbReference>
<evidence type="ECO:0000256" key="6">
    <source>
        <dbReference type="ARBA" id="ARBA00023098"/>
    </source>
</evidence>
<dbReference type="InterPro" id="IPR011128">
    <property type="entry name" value="G3P_DH_NAD-dep_N"/>
</dbReference>
<keyword evidence="16" id="KW-1185">Reference proteome</keyword>
<dbReference type="Pfam" id="PF07479">
    <property type="entry name" value="NAD_Gly3P_dh_C"/>
    <property type="match status" value="1"/>
</dbReference>
<keyword evidence="7" id="KW-0594">Phospholipid biosynthesis</keyword>
<keyword evidence="5 10" id="KW-0520">NAD</keyword>
<evidence type="ECO:0000256" key="4">
    <source>
        <dbReference type="ARBA" id="ARBA00023002"/>
    </source>
</evidence>
<keyword evidence="6" id="KW-0443">Lipid metabolism</keyword>
<dbReference type="InterPro" id="IPR006109">
    <property type="entry name" value="G3P_DH_NAD-dep_C"/>
</dbReference>
<proteinExistence type="inferred from homology"/>
<evidence type="ECO:0000256" key="1">
    <source>
        <dbReference type="ARBA" id="ARBA00011009"/>
    </source>
</evidence>
<evidence type="ECO:0000256" key="8">
    <source>
        <dbReference type="ARBA" id="ARBA00023264"/>
    </source>
</evidence>
<dbReference type="EC" id="1.1.1.94" evidence="12"/>
<dbReference type="PANTHER" id="PTHR11728:SF1">
    <property type="entry name" value="GLYCEROL-3-PHOSPHATE DEHYDROGENASE [NAD(+)] 2, CHLOROPLASTIC"/>
    <property type="match status" value="1"/>
</dbReference>
<dbReference type="GO" id="GO:0005829">
    <property type="term" value="C:cytosol"/>
    <property type="evidence" value="ECO:0007669"/>
    <property type="project" value="TreeGrafter"/>
</dbReference>
<evidence type="ECO:0000256" key="2">
    <source>
        <dbReference type="ARBA" id="ARBA00022516"/>
    </source>
</evidence>
<dbReference type="InterPro" id="IPR013328">
    <property type="entry name" value="6PGD_dom2"/>
</dbReference>
<evidence type="ECO:0000313" key="16">
    <source>
        <dbReference type="Proteomes" id="UP000441925"/>
    </source>
</evidence>
<feature type="domain" description="Glycerol-3-phosphate dehydrogenase NAD-dependent C-terminal" evidence="14">
    <location>
        <begin position="187"/>
        <end position="337"/>
    </location>
</feature>
<dbReference type="SUPFAM" id="SSF51735">
    <property type="entry name" value="NAD(P)-binding Rossmann-fold domains"/>
    <property type="match status" value="1"/>
</dbReference>
<dbReference type="InterPro" id="IPR008927">
    <property type="entry name" value="6-PGluconate_DH-like_C_sf"/>
</dbReference>
<keyword evidence="8" id="KW-1208">Phospholipid metabolism</keyword>
<evidence type="ECO:0000256" key="7">
    <source>
        <dbReference type="ARBA" id="ARBA00023209"/>
    </source>
</evidence>
<keyword evidence="3" id="KW-0521">NADP</keyword>
<dbReference type="Pfam" id="PF01210">
    <property type="entry name" value="NAD_Gly3P_dh_N"/>
    <property type="match status" value="1"/>
</dbReference>
<dbReference type="Proteomes" id="UP000441925">
    <property type="component" value="Unassembled WGS sequence"/>
</dbReference>
<evidence type="ECO:0000256" key="10">
    <source>
        <dbReference type="PIRSR" id="PIRSR000114-3"/>
    </source>
</evidence>
<comment type="similarity">
    <text evidence="1 11">Belongs to the NAD-dependent glycerol-3-phosphate dehydrogenase family.</text>
</comment>
<dbReference type="GO" id="GO:0047952">
    <property type="term" value="F:glycerol-3-phosphate dehydrogenase [NAD(P)+] activity"/>
    <property type="evidence" value="ECO:0007669"/>
    <property type="project" value="UniProtKB-EC"/>
</dbReference>
<evidence type="ECO:0000256" key="3">
    <source>
        <dbReference type="ARBA" id="ARBA00022857"/>
    </source>
</evidence>
<dbReference type="Gene3D" id="1.10.1040.10">
    <property type="entry name" value="N-(1-d-carboxylethyl)-l-norvaline Dehydrogenase, domain 2"/>
    <property type="match status" value="1"/>
</dbReference>
<accession>A0A6N7VVM8</accession>
<evidence type="ECO:0000256" key="9">
    <source>
        <dbReference type="PIRSR" id="PIRSR000114-1"/>
    </source>
</evidence>
<dbReference type="PIRSF" id="PIRSF000114">
    <property type="entry name" value="Glycerol-3-P_dh"/>
    <property type="match status" value="1"/>
</dbReference>
<feature type="binding site" evidence="10">
    <location>
        <position position="267"/>
    </location>
    <ligand>
        <name>NAD(+)</name>
        <dbReference type="ChEBI" id="CHEBI:57540"/>
    </ligand>
</feature>
<comment type="caution">
    <text evidence="15">The sequence shown here is derived from an EMBL/GenBank/DDBJ whole genome shotgun (WGS) entry which is preliminary data.</text>
</comment>
<evidence type="ECO:0000259" key="13">
    <source>
        <dbReference type="Pfam" id="PF01210"/>
    </source>
</evidence>
<dbReference type="PRINTS" id="PR00077">
    <property type="entry name" value="GPDHDRGNASE"/>
</dbReference>
<comment type="catalytic activity">
    <reaction evidence="12">
        <text>sn-glycerol 3-phosphate + NADP(+) = dihydroxyacetone phosphate + NADPH + H(+)</text>
        <dbReference type="Rhea" id="RHEA:11096"/>
        <dbReference type="ChEBI" id="CHEBI:15378"/>
        <dbReference type="ChEBI" id="CHEBI:57597"/>
        <dbReference type="ChEBI" id="CHEBI:57642"/>
        <dbReference type="ChEBI" id="CHEBI:57783"/>
        <dbReference type="ChEBI" id="CHEBI:58349"/>
        <dbReference type="EC" id="1.1.1.94"/>
    </reaction>
</comment>
<dbReference type="AlphaFoldDB" id="A0A6N7VVM8"/>
<dbReference type="InterPro" id="IPR006168">
    <property type="entry name" value="G3P_DH_NAD-dep"/>
</dbReference>
<dbReference type="SUPFAM" id="SSF48179">
    <property type="entry name" value="6-phosphogluconate dehydrogenase C-terminal domain-like"/>
    <property type="match status" value="1"/>
</dbReference>
<gene>
    <name evidence="15" type="ORF">FYJ26_06880</name>
</gene>
<organism evidence="15 16">
    <name type="scientific">Anaerococcus porci</name>
    <dbReference type="NCBI Taxonomy" id="2652269"/>
    <lineage>
        <taxon>Bacteria</taxon>
        <taxon>Bacillati</taxon>
        <taxon>Bacillota</taxon>
        <taxon>Tissierellia</taxon>
        <taxon>Tissierellales</taxon>
        <taxon>Peptoniphilaceae</taxon>
        <taxon>Anaerococcus</taxon>
    </lineage>
</organism>
<dbReference type="GO" id="GO:0005975">
    <property type="term" value="P:carbohydrate metabolic process"/>
    <property type="evidence" value="ECO:0007669"/>
    <property type="project" value="InterPro"/>
</dbReference>
<keyword evidence="2" id="KW-0444">Lipid biosynthesis</keyword>
<evidence type="ECO:0000259" key="14">
    <source>
        <dbReference type="Pfam" id="PF07479"/>
    </source>
</evidence>
<dbReference type="GO" id="GO:0051287">
    <property type="term" value="F:NAD binding"/>
    <property type="evidence" value="ECO:0007669"/>
    <property type="project" value="InterPro"/>
</dbReference>
<sequence>MKTLTFVGCGMMASALSIPAHDNGHKIRLVGTHIDKDIVKEGKKSQYHISLKRQLSHDTEFYYIEELEKALDGADAVICGVSSFGVDWFLEEVYPKINPEVPVLSVTKGMINNSDGSIITYPEYWMQKLEEKGIKREINAVGGPCTSYELADKHQSLVGYCGNRIEELKMFREIFGTDYYHISLSTDIRAVELSVALKNAYALAVSLSVGIAEVEEGKEGVNHYNPQAALFTQASREIGELLEVYNGDRNQLELGIGDLYVTIYGGRTRKIGTLLGRGISFDKAMETLKGVTLESVVIAKRMGESINKLGEDGKINPEHFPLLMHVYDLIANEKKVNIPWEKFNLDDFEN</sequence>
<evidence type="ECO:0000256" key="11">
    <source>
        <dbReference type="RuleBase" id="RU000437"/>
    </source>
</evidence>
<reference evidence="15 16" key="1">
    <citation type="submission" date="2019-08" db="EMBL/GenBank/DDBJ databases">
        <title>In-depth cultivation of the pig gut microbiome towards novel bacterial diversity and tailored functional studies.</title>
        <authorList>
            <person name="Wylensek D."/>
            <person name="Hitch T.C.A."/>
            <person name="Clavel T."/>
        </authorList>
    </citation>
    <scope>NUCLEOTIDE SEQUENCE [LARGE SCALE GENOMIC DNA]</scope>
    <source>
        <strain evidence="15 16">WCA-380-WT-2B</strain>
    </source>
</reference>
<dbReference type="Gene3D" id="3.40.50.720">
    <property type="entry name" value="NAD(P)-binding Rossmann-like Domain"/>
    <property type="match status" value="1"/>
</dbReference>
<evidence type="ECO:0000256" key="5">
    <source>
        <dbReference type="ARBA" id="ARBA00023027"/>
    </source>
</evidence>
<feature type="active site" description="Proton acceptor" evidence="9">
    <location>
        <position position="198"/>
    </location>
</feature>
<dbReference type="InterPro" id="IPR036291">
    <property type="entry name" value="NAD(P)-bd_dom_sf"/>
</dbReference>
<name>A0A6N7VVM8_9FIRM</name>
<dbReference type="PANTHER" id="PTHR11728">
    <property type="entry name" value="GLYCEROL-3-PHOSPHATE DEHYDROGENASE"/>
    <property type="match status" value="1"/>
</dbReference>
<evidence type="ECO:0000256" key="12">
    <source>
        <dbReference type="RuleBase" id="RU000439"/>
    </source>
</evidence>
<evidence type="ECO:0000313" key="15">
    <source>
        <dbReference type="EMBL" id="MSS78123.1"/>
    </source>
</evidence>